<evidence type="ECO:0000259" key="8">
    <source>
        <dbReference type="PROSITE" id="PS50156"/>
    </source>
</evidence>
<gene>
    <name evidence="9" type="ORF">CXY01_29410</name>
</gene>
<feature type="domain" description="SSD" evidence="8">
    <location>
        <begin position="211"/>
        <end position="343"/>
    </location>
</feature>
<comment type="subcellular location">
    <subcellularLocation>
        <location evidence="1">Cell membrane</location>
        <topology evidence="1">Multi-pass membrane protein</topology>
    </subcellularLocation>
</comment>
<dbReference type="OrthoDB" id="7051771at2"/>
<dbReference type="Gene3D" id="1.20.1640.10">
    <property type="entry name" value="Multidrug efflux transporter AcrB transmembrane domain"/>
    <property type="match status" value="2"/>
</dbReference>
<evidence type="ECO:0000313" key="9">
    <source>
        <dbReference type="EMBL" id="GEK22421.1"/>
    </source>
</evidence>
<dbReference type="AlphaFoldDB" id="A0A510V8X6"/>
<dbReference type="PROSITE" id="PS50156">
    <property type="entry name" value="SSD"/>
    <property type="match status" value="1"/>
</dbReference>
<feature type="transmembrane region" description="Helical" evidence="7">
    <location>
        <begin position="563"/>
        <end position="589"/>
    </location>
</feature>
<name>A0A510V8X6_9CELL</name>
<keyword evidence="3 7" id="KW-0812">Transmembrane</keyword>
<dbReference type="InterPro" id="IPR000731">
    <property type="entry name" value="SSD"/>
</dbReference>
<protein>
    <submittedName>
        <fullName evidence="9">Membrane protein</fullName>
    </submittedName>
</protein>
<evidence type="ECO:0000256" key="6">
    <source>
        <dbReference type="SAM" id="MobiDB-lite"/>
    </source>
</evidence>
<feature type="transmembrane region" description="Helical" evidence="7">
    <location>
        <begin position="194"/>
        <end position="214"/>
    </location>
</feature>
<dbReference type="EMBL" id="BJUB01000009">
    <property type="protein sequence ID" value="GEK22421.1"/>
    <property type="molecule type" value="Genomic_DNA"/>
</dbReference>
<dbReference type="Pfam" id="PF03176">
    <property type="entry name" value="MMPL"/>
    <property type="match status" value="2"/>
</dbReference>
<sequence length="772" mass="78882">MARVLDRLGRGSYRHRWIVLVAWLLVLAAAAFGAVSSGLNLSNSFSIPGTESDRAQALVAERLGDQAAGVGSSSSSQAQDAEAPSSARVVVAAPEGESFLEGTGIQDVMTAIAPVAEAEDVAGVSDPVATQAVAPDGSVMYVDVQFTVGMEEVPTATTDVLEDAADSLEADGYEVALSGGPFTAPLELAGPAEALGLVVALVVLVVTFGSLLAAGMPILTALLGVGIGVAGVLSLSAVTTISSATLTLALMLGLAVGIDYALFLLSRHRQQLADGTDPETSAGRAVGTAGSAVVFAGITVVIALAALTITGIPFLAAMGLAAAATVVIAVLVAITLLPAIMGFAGERLRPRGRAQKQAEHSREGRNRWGLLVTTHPIVTLLVSAAVLLTIAIPALSLRLGLPDAGREPEGSGDRRAFELLAEGFGPGFNGPLVVLVDAAEDPSALPGAVEAVVAEVTQLPDVAYAAPVAAPGAAEGADAALVVVIPTGAPDSEETAELVHAIRDARPDLEASTGTELWVTGASAANIDITEKLADAFPVFLLIVVGLAILLLMVAFRSLLVPVTAVLGFLLTIAASFGATTAVFQWGWLSGIFNVDSAGPLLSFLPILLVGVLFGLAMDYQVFLVSRMREEHVHGAAPTAAVRLGFAHGARVVLAAALIMISVFSSFVFSGSAQISPIAFALAIGIVFDALVVRMTMIPAAMTLLGRSAWWLPRWLDRIIPNVDIEGAALERAAAHGSHAADAPVDEVPADAHVGPDASHGVHAAPETDRPR</sequence>
<feature type="transmembrane region" description="Helical" evidence="7">
    <location>
        <begin position="652"/>
        <end position="669"/>
    </location>
</feature>
<evidence type="ECO:0000256" key="5">
    <source>
        <dbReference type="ARBA" id="ARBA00023136"/>
    </source>
</evidence>
<evidence type="ECO:0000256" key="7">
    <source>
        <dbReference type="SAM" id="Phobius"/>
    </source>
</evidence>
<accession>A0A510V8X6</accession>
<evidence type="ECO:0000256" key="4">
    <source>
        <dbReference type="ARBA" id="ARBA00022989"/>
    </source>
</evidence>
<dbReference type="RefSeq" id="WP_146928321.1">
    <property type="nucleotide sequence ID" value="NZ_BJUB01000009.1"/>
</dbReference>
<dbReference type="SUPFAM" id="SSF82866">
    <property type="entry name" value="Multidrug efflux transporter AcrB transmembrane domain"/>
    <property type="match status" value="2"/>
</dbReference>
<feature type="transmembrane region" description="Helical" evidence="7">
    <location>
        <begin position="601"/>
        <end position="620"/>
    </location>
</feature>
<evidence type="ECO:0000313" key="10">
    <source>
        <dbReference type="Proteomes" id="UP000321118"/>
    </source>
</evidence>
<feature type="transmembrane region" description="Helical" evidence="7">
    <location>
        <begin position="221"/>
        <end position="238"/>
    </location>
</feature>
<dbReference type="GO" id="GO:0005886">
    <property type="term" value="C:plasma membrane"/>
    <property type="evidence" value="ECO:0007669"/>
    <property type="project" value="UniProtKB-SubCell"/>
</dbReference>
<feature type="transmembrane region" description="Helical" evidence="7">
    <location>
        <begin position="244"/>
        <end position="265"/>
    </location>
</feature>
<keyword evidence="4 7" id="KW-1133">Transmembrane helix</keyword>
<feature type="transmembrane region" description="Helical" evidence="7">
    <location>
        <begin position="536"/>
        <end position="556"/>
    </location>
</feature>
<feature type="transmembrane region" description="Helical" evidence="7">
    <location>
        <begin position="286"/>
        <end position="309"/>
    </location>
</feature>
<proteinExistence type="predicted"/>
<feature type="transmembrane region" description="Helical" evidence="7">
    <location>
        <begin position="675"/>
        <end position="693"/>
    </location>
</feature>
<evidence type="ECO:0000256" key="3">
    <source>
        <dbReference type="ARBA" id="ARBA00022692"/>
    </source>
</evidence>
<feature type="transmembrane region" description="Helical" evidence="7">
    <location>
        <begin position="315"/>
        <end position="343"/>
    </location>
</feature>
<keyword evidence="5 7" id="KW-0472">Membrane</keyword>
<reference evidence="9 10" key="1">
    <citation type="submission" date="2019-07" db="EMBL/GenBank/DDBJ databases">
        <title>Whole genome shotgun sequence of Cellulomonas xylanilytica NBRC 101102.</title>
        <authorList>
            <person name="Hosoyama A."/>
            <person name="Uohara A."/>
            <person name="Ohji S."/>
            <person name="Ichikawa N."/>
        </authorList>
    </citation>
    <scope>NUCLEOTIDE SEQUENCE [LARGE SCALE GENOMIC DNA]</scope>
    <source>
        <strain evidence="9 10">NBRC 101102</strain>
    </source>
</reference>
<organism evidence="9 10">
    <name type="scientific">Cellulomonas xylanilytica</name>
    <dbReference type="NCBI Taxonomy" id="233583"/>
    <lineage>
        <taxon>Bacteria</taxon>
        <taxon>Bacillati</taxon>
        <taxon>Actinomycetota</taxon>
        <taxon>Actinomycetes</taxon>
        <taxon>Micrococcales</taxon>
        <taxon>Cellulomonadaceae</taxon>
        <taxon>Cellulomonas</taxon>
    </lineage>
</organism>
<keyword evidence="2" id="KW-1003">Cell membrane</keyword>
<dbReference type="InterPro" id="IPR004869">
    <property type="entry name" value="MMPL_dom"/>
</dbReference>
<dbReference type="PANTHER" id="PTHR33406:SF13">
    <property type="entry name" value="MEMBRANE PROTEIN YDFJ"/>
    <property type="match status" value="1"/>
</dbReference>
<dbReference type="Proteomes" id="UP000321118">
    <property type="component" value="Unassembled WGS sequence"/>
</dbReference>
<evidence type="ECO:0000256" key="1">
    <source>
        <dbReference type="ARBA" id="ARBA00004651"/>
    </source>
</evidence>
<keyword evidence="10" id="KW-1185">Reference proteome</keyword>
<feature type="region of interest" description="Disordered" evidence="6">
    <location>
        <begin position="746"/>
        <end position="772"/>
    </location>
</feature>
<feature type="region of interest" description="Disordered" evidence="6">
    <location>
        <begin position="68"/>
        <end position="87"/>
    </location>
</feature>
<dbReference type="InterPro" id="IPR050545">
    <property type="entry name" value="Mycobact_MmpL"/>
</dbReference>
<comment type="caution">
    <text evidence="9">The sequence shown here is derived from an EMBL/GenBank/DDBJ whole genome shotgun (WGS) entry which is preliminary data.</text>
</comment>
<evidence type="ECO:0000256" key="2">
    <source>
        <dbReference type="ARBA" id="ARBA00022475"/>
    </source>
</evidence>
<feature type="transmembrane region" description="Helical" evidence="7">
    <location>
        <begin position="368"/>
        <end position="392"/>
    </location>
</feature>
<dbReference type="PANTHER" id="PTHR33406">
    <property type="entry name" value="MEMBRANE PROTEIN MJ1562-RELATED"/>
    <property type="match status" value="1"/>
</dbReference>